<organism evidence="1 2">
    <name type="scientific">Agarivorans gilvus</name>
    <dbReference type="NCBI Taxonomy" id="680279"/>
    <lineage>
        <taxon>Bacteria</taxon>
        <taxon>Pseudomonadati</taxon>
        <taxon>Pseudomonadota</taxon>
        <taxon>Gammaproteobacteria</taxon>
        <taxon>Alteromonadales</taxon>
        <taxon>Alteromonadaceae</taxon>
        <taxon>Agarivorans</taxon>
    </lineage>
</organism>
<gene>
    <name evidence="1" type="ORF">GCM10007414_38970</name>
</gene>
<dbReference type="Proteomes" id="UP000651977">
    <property type="component" value="Unassembled WGS sequence"/>
</dbReference>
<evidence type="ECO:0000313" key="2">
    <source>
        <dbReference type="Proteomes" id="UP000651977"/>
    </source>
</evidence>
<accession>A0ABQ1I6L7</accession>
<comment type="caution">
    <text evidence="1">The sequence shown here is derived from an EMBL/GenBank/DDBJ whole genome shotgun (WGS) entry which is preliminary data.</text>
</comment>
<proteinExistence type="predicted"/>
<protein>
    <submittedName>
        <fullName evidence="1">Uncharacterized protein</fullName>
    </submittedName>
</protein>
<sequence length="128" mass="14723">MKVTYLWEEAESTIFPSCKSEVVNSDGLSLLSYLLMDDGGIPYFQTLPWIIEGIARVDSVLNDADVASSWDRESWGALITRDGVRIYSLHDETYFEDITLQQLRNALVSWKMFIESKPNPREQKDIEL</sequence>
<dbReference type="RefSeq" id="WP_055733284.1">
    <property type="nucleotide sequence ID" value="NZ_BMDY01000046.1"/>
</dbReference>
<evidence type="ECO:0000313" key="1">
    <source>
        <dbReference type="EMBL" id="GGB21784.1"/>
    </source>
</evidence>
<reference evidence="2" key="1">
    <citation type="journal article" date="2019" name="Int. J. Syst. Evol. Microbiol.">
        <title>The Global Catalogue of Microorganisms (GCM) 10K type strain sequencing project: providing services to taxonomists for standard genome sequencing and annotation.</title>
        <authorList>
            <consortium name="The Broad Institute Genomics Platform"/>
            <consortium name="The Broad Institute Genome Sequencing Center for Infectious Disease"/>
            <person name="Wu L."/>
            <person name="Ma J."/>
        </authorList>
    </citation>
    <scope>NUCLEOTIDE SEQUENCE [LARGE SCALE GENOMIC DNA]</scope>
    <source>
        <strain evidence="2">CGMCC 1.10131</strain>
    </source>
</reference>
<name>A0ABQ1I6L7_9ALTE</name>
<dbReference type="EMBL" id="BMDY01000046">
    <property type="protein sequence ID" value="GGB21784.1"/>
    <property type="molecule type" value="Genomic_DNA"/>
</dbReference>
<keyword evidence="2" id="KW-1185">Reference proteome</keyword>